<feature type="repeat" description="RCC1" evidence="3">
    <location>
        <begin position="468"/>
        <end position="517"/>
    </location>
</feature>
<accession>A0ABN8NLK7</accession>
<sequence>MSGTTEVDIKSGGYPSSQWFKVVFVGDVRVGKTSLIKAVKCEEQSKEYRPTRGAWITHYDLTERCRLHITDTSGKQEFKELIDLYLRNLHCVVFVFALDDPSSFKRLNHWHQVFTQACTGDPSNVVKFVVGTKTDAPRESLTLQREAMLFAEKIGAEMWITSAAKSFNVFELFARIAENGSRQMSNSSYVELLPRESDFPDGEAGDLYANMLDDVIIGRGALVSYPDPVLLDTNGEEISDLILSHHCVTMIGQSRTFKWGTWSNQRSKEAVMKESPGTLRKPANKLWSCAMANAPPSTWQHESLEGVIKFGTTIRRQPTKTEFKNIKKLLFTSRDHLGWERNRGLFYMMLHTEEDSVLEVGLHSVFDQQSRTSSAESVVVENNFHFKPTRICGQAASVSLSCTHSAVVAGDANAVSTWGHGDCGALGLDEYLIANFSPPSPIAVTSISCQVKQVACGGDFTLILTTEGLVYSCGAGAFGKLGHGDEQDKRLPCLIEALWNMKAIAAAGDHAAAITNRGFLYQWGMECADEQLTQFVSTPTRVGQIDNITVTSLSCGTHHTVLVGNGRWYTGIPYSWGRGSYGRLGVGHSRSLFSPGCVNELYYNSGKVITQVSAGDKHTAFLTKDGEVYTCGNNAFGQLGYLTASGYSDVPRIVCLGKNATGDEIRAKELFCNDNYTMVLTKDDDVLVWGACYYGSKLEDPIPFDVNDKTSLRITDITTCRVLTGETFFELVVALTDDSNLLFCAGLKSDSYCQAADDSTPPIPCNKTNLKTLCSVESVLVSVDQEGNVYYTDIGSWISRFLPSFPTGHNSPEDFIQGLFCQMREYSDSSSPQPVEFTAITSFNESTVAVVEASLSTFLFCSDIGDVFSWSPLVGGHLVHHKELNSEIIVQIACGASHLAALSDKGILFTCGEGRSGQLGNGSFRSIEAFQPVPVTEFDRVQTVFCGWASTSAITETGKVYFWGQLDLRRGEKIRRKETNLRSPMTRFDLVQPQLNQDNTYSLGPVEYQVEESGDTWSAEHQVAVVGKPFFVNILPRDPDKTESGSRMEFRVVASSFQDPSQLHTKGRITESQTIERTFVASIYFHSEGPFNVHITRNGRDVLGSPFKVTLEKGVMVKRSKLSLIGCDIDCMRVVGGVLQKAIEIKKSETELWGIPSITADLLTQEALMLASMTDSGTYIYVWDASCGSLAEENLNFWLHQLAVYAPSASVILLGVNLSSTRANEMDLKPFQTVNPQLGQSIFAGTTFTSEPVKLLEELLLVAGGTNTCLNPVWHRFESLAAKVIKKRESGVEILDETTFKDLAGECGIHGDFLCKEAVEHLEMSGIGLAVRERPFFTVLQPLWLARHLTEIAKTSQSGSLDRNLIDMPKQHVVNFLIRRRLALEQLDKKTVDIIPYLSSVPEESWLLVDKSKYTTFRHLVLSVPPYHLHSMFQNLAACILQKFASVSLGKYTLVSYAGQFHFRLDCGPCIVNRSVAEVRVTVRAPGQTICTKATEEVLSFLQNCIKELDHSYQFTVKVSCSVCRQYYVDLIEVQEAAGQGETERACGRCHGNQMSFSNLLNGFTESRPAPEFDWRPFYRARDPGSPYSKNDILSADTLLRPLIRYIGDREDRQEAKLLREIKGMFENMTKAFVDMKNYDTPRTVCILPEFQRASVTKRGALKMLLTYGKPKYRLFLLCEGNGDGTGVHFLDYSRHKGYRLETPLAAAFIKDCAELLRFTFQILLSIGAVYAFGVGVGLFALKDVQETLANLLGITEKSSAVLCAVQWKNIFKEMEGFLKEVQESSSSISQPQGLETLSGAGRGCQLGGKNYERLRKLLSEWGPKDDFGGLRQEPRDGLGAIWVCEEHRKYSKETRNIMVMP</sequence>
<dbReference type="InterPro" id="IPR017868">
    <property type="entry name" value="Filamin/ABP280_repeat-like"/>
</dbReference>
<feature type="repeat" description="RCC1" evidence="3">
    <location>
        <begin position="413"/>
        <end position="467"/>
    </location>
</feature>
<dbReference type="SMART" id="SM00174">
    <property type="entry name" value="RHO"/>
    <property type="match status" value="1"/>
</dbReference>
<dbReference type="Pfam" id="PF00071">
    <property type="entry name" value="Ras"/>
    <property type="match status" value="1"/>
</dbReference>
<dbReference type="Gene3D" id="3.40.50.300">
    <property type="entry name" value="P-loop containing nucleotide triphosphate hydrolases"/>
    <property type="match status" value="1"/>
</dbReference>
<dbReference type="SUPFAM" id="SSF52540">
    <property type="entry name" value="P-loop containing nucleoside triphosphate hydrolases"/>
    <property type="match status" value="1"/>
</dbReference>
<evidence type="ECO:0000256" key="2">
    <source>
        <dbReference type="PROSITE-ProRule" id="PRU00087"/>
    </source>
</evidence>
<feature type="repeat" description="Filamin" evidence="2">
    <location>
        <begin position="1076"/>
        <end position="1111"/>
    </location>
</feature>
<dbReference type="Gene3D" id="2.60.40.10">
    <property type="entry name" value="Immunoglobulins"/>
    <property type="match status" value="1"/>
</dbReference>
<dbReference type="Pfam" id="PF25390">
    <property type="entry name" value="WD40_RLD"/>
    <property type="match status" value="1"/>
</dbReference>
<dbReference type="SUPFAM" id="SSF50985">
    <property type="entry name" value="RCC1/BLIP-II"/>
    <property type="match status" value="2"/>
</dbReference>
<keyword evidence="1" id="KW-0677">Repeat</keyword>
<dbReference type="InterPro" id="IPR000408">
    <property type="entry name" value="Reg_chr_condens"/>
</dbReference>
<dbReference type="InterPro" id="IPR013783">
    <property type="entry name" value="Ig-like_fold"/>
</dbReference>
<evidence type="ECO:0000256" key="1">
    <source>
        <dbReference type="ARBA" id="ARBA00022737"/>
    </source>
</evidence>
<dbReference type="PROSITE" id="PS00626">
    <property type="entry name" value="RCC1_2"/>
    <property type="match status" value="2"/>
</dbReference>
<dbReference type="InterPro" id="IPR051210">
    <property type="entry name" value="Ub_ligase/GEF_domain"/>
</dbReference>
<dbReference type="InterPro" id="IPR009091">
    <property type="entry name" value="RCC1/BLIP-II"/>
</dbReference>
<organism evidence="6 7">
    <name type="scientific">Porites lobata</name>
    <dbReference type="NCBI Taxonomy" id="104759"/>
    <lineage>
        <taxon>Eukaryota</taxon>
        <taxon>Metazoa</taxon>
        <taxon>Cnidaria</taxon>
        <taxon>Anthozoa</taxon>
        <taxon>Hexacorallia</taxon>
        <taxon>Scleractinia</taxon>
        <taxon>Fungiina</taxon>
        <taxon>Poritidae</taxon>
        <taxon>Porites</taxon>
    </lineage>
</organism>
<dbReference type="Pfam" id="PF00415">
    <property type="entry name" value="RCC1"/>
    <property type="match status" value="1"/>
</dbReference>
<dbReference type="InterPro" id="IPR058923">
    <property type="entry name" value="RCC1-like_dom"/>
</dbReference>
<evidence type="ECO:0000256" key="4">
    <source>
        <dbReference type="SAM" id="Phobius"/>
    </source>
</evidence>
<gene>
    <name evidence="6" type="ORF">PLOB_00022995</name>
</gene>
<reference evidence="6 7" key="1">
    <citation type="submission" date="2022-05" db="EMBL/GenBank/DDBJ databases">
        <authorList>
            <consortium name="Genoscope - CEA"/>
            <person name="William W."/>
        </authorList>
    </citation>
    <scope>NUCLEOTIDE SEQUENCE [LARGE SCALE GENOMIC DNA]</scope>
</reference>
<feature type="repeat" description="RCC1" evidence="3">
    <location>
        <begin position="518"/>
        <end position="566"/>
    </location>
</feature>
<dbReference type="InterPro" id="IPR001806">
    <property type="entry name" value="Small_GTPase"/>
</dbReference>
<dbReference type="PANTHER" id="PTHR22870">
    <property type="entry name" value="REGULATOR OF CHROMOSOME CONDENSATION"/>
    <property type="match status" value="1"/>
</dbReference>
<feature type="domain" description="RCC1-like" evidence="5">
    <location>
        <begin position="396"/>
        <end position="691"/>
    </location>
</feature>
<proteinExistence type="predicted"/>
<evidence type="ECO:0000313" key="6">
    <source>
        <dbReference type="EMBL" id="CAH3114176.1"/>
    </source>
</evidence>
<dbReference type="PROSITE" id="PS50194">
    <property type="entry name" value="FILAMIN_REPEAT"/>
    <property type="match status" value="1"/>
</dbReference>
<dbReference type="Gene3D" id="2.130.10.30">
    <property type="entry name" value="Regulator of chromosome condensation 1/beta-lactamase-inhibitor protein II"/>
    <property type="match status" value="3"/>
</dbReference>
<dbReference type="PANTHER" id="PTHR22870:SF466">
    <property type="entry name" value="ANKYRIN REPEAT-CONTAINING PROTEIN"/>
    <property type="match status" value="1"/>
</dbReference>
<feature type="repeat" description="RCC1" evidence="3">
    <location>
        <begin position="626"/>
        <end position="683"/>
    </location>
</feature>
<keyword evidence="7" id="KW-1185">Reference proteome</keyword>
<feature type="repeat" description="RCC1" evidence="3">
    <location>
        <begin position="906"/>
        <end position="957"/>
    </location>
</feature>
<dbReference type="InterPro" id="IPR027417">
    <property type="entry name" value="P-loop_NTPase"/>
</dbReference>
<dbReference type="PROSITE" id="PS51421">
    <property type="entry name" value="RAS"/>
    <property type="match status" value="1"/>
</dbReference>
<comment type="caution">
    <text evidence="6">The sequence shown here is derived from an EMBL/GenBank/DDBJ whole genome shotgun (WGS) entry which is preliminary data.</text>
</comment>
<feature type="transmembrane region" description="Helical" evidence="4">
    <location>
        <begin position="1719"/>
        <end position="1742"/>
    </location>
</feature>
<keyword evidence="4" id="KW-0812">Transmembrane</keyword>
<dbReference type="SMART" id="SM00175">
    <property type="entry name" value="RAB"/>
    <property type="match status" value="1"/>
</dbReference>
<evidence type="ECO:0000313" key="7">
    <source>
        <dbReference type="Proteomes" id="UP001159405"/>
    </source>
</evidence>
<dbReference type="SMART" id="SM00173">
    <property type="entry name" value="RAS"/>
    <property type="match status" value="1"/>
</dbReference>
<keyword evidence="4" id="KW-1133">Transmembrane helix</keyword>
<evidence type="ECO:0000259" key="5">
    <source>
        <dbReference type="Pfam" id="PF25390"/>
    </source>
</evidence>
<evidence type="ECO:0000256" key="3">
    <source>
        <dbReference type="PROSITE-ProRule" id="PRU00235"/>
    </source>
</evidence>
<dbReference type="PROSITE" id="PS50012">
    <property type="entry name" value="RCC1_3"/>
    <property type="match status" value="6"/>
</dbReference>
<name>A0ABN8NLK7_9CNID</name>
<feature type="repeat" description="RCC1" evidence="3">
    <location>
        <begin position="571"/>
        <end position="625"/>
    </location>
</feature>
<dbReference type="Proteomes" id="UP001159405">
    <property type="component" value="Unassembled WGS sequence"/>
</dbReference>
<dbReference type="CDD" id="cd00154">
    <property type="entry name" value="Rab"/>
    <property type="match status" value="1"/>
</dbReference>
<dbReference type="PRINTS" id="PR00633">
    <property type="entry name" value="RCCNDNSATION"/>
</dbReference>
<dbReference type="EMBL" id="CALNXK010000027">
    <property type="protein sequence ID" value="CAH3114176.1"/>
    <property type="molecule type" value="Genomic_DNA"/>
</dbReference>
<protein>
    <recommendedName>
        <fullName evidence="5">RCC1-like domain-containing protein</fullName>
    </recommendedName>
</protein>
<dbReference type="PROSITE" id="PS51419">
    <property type="entry name" value="RAB"/>
    <property type="match status" value="1"/>
</dbReference>
<keyword evidence="4" id="KW-0472">Membrane</keyword>